<feature type="domain" description="Peptidase S1" evidence="1">
    <location>
        <begin position="46"/>
        <end position="161"/>
    </location>
</feature>
<comment type="caution">
    <text evidence="2">The sequence shown here is derived from an EMBL/GenBank/DDBJ whole genome shotgun (WGS) entry which is preliminary data.</text>
</comment>
<dbReference type="InterPro" id="IPR001254">
    <property type="entry name" value="Trypsin_dom"/>
</dbReference>
<dbReference type="RefSeq" id="WP_277442254.1">
    <property type="nucleotide sequence ID" value="NZ_JAKOAV010000002.1"/>
</dbReference>
<dbReference type="Pfam" id="PF00089">
    <property type="entry name" value="Trypsin"/>
    <property type="match status" value="1"/>
</dbReference>
<dbReference type="EMBL" id="JAKOAV010000002">
    <property type="protein sequence ID" value="MDF9407084.1"/>
    <property type="molecule type" value="Genomic_DNA"/>
</dbReference>
<evidence type="ECO:0000313" key="2">
    <source>
        <dbReference type="EMBL" id="MDF9407084.1"/>
    </source>
</evidence>
<protein>
    <submittedName>
        <fullName evidence="2">S1 family peptidase</fullName>
    </submittedName>
</protein>
<dbReference type="SUPFAM" id="SSF50494">
    <property type="entry name" value="Trypsin-like serine proteases"/>
    <property type="match status" value="1"/>
</dbReference>
<name>A0A9X4H6P5_9FIRM</name>
<sequence length="181" mass="19715">MKDRIGVLQRYVPLQKNVAKSDCPVASALASGSTKILNLVKRDYEIRFYKNYAAENTVDCALAKLDSADLVKPSILEIGEIKGIADIKPGQKVQKSGRTTGLTSGVVKSIGTTLQVEMKDDEKVWFSDQVVTDMASQPGDSGSIILNQNHKVVGLLFAGSDKLTIFNRISNIVERLGIEFV</sequence>
<dbReference type="GO" id="GO:0006508">
    <property type="term" value="P:proteolysis"/>
    <property type="evidence" value="ECO:0007669"/>
    <property type="project" value="InterPro"/>
</dbReference>
<proteinExistence type="predicted"/>
<dbReference type="InterPro" id="IPR043504">
    <property type="entry name" value="Peptidase_S1_PA_chymotrypsin"/>
</dbReference>
<gene>
    <name evidence="2" type="ORF">L7E55_01715</name>
</gene>
<evidence type="ECO:0000259" key="1">
    <source>
        <dbReference type="Pfam" id="PF00089"/>
    </source>
</evidence>
<accession>A0A9X4H6P5</accession>
<dbReference type="Gene3D" id="2.40.10.10">
    <property type="entry name" value="Trypsin-like serine proteases"/>
    <property type="match status" value="1"/>
</dbReference>
<dbReference type="InterPro" id="IPR009003">
    <property type="entry name" value="Peptidase_S1_PA"/>
</dbReference>
<dbReference type="GO" id="GO:0004252">
    <property type="term" value="F:serine-type endopeptidase activity"/>
    <property type="evidence" value="ECO:0007669"/>
    <property type="project" value="InterPro"/>
</dbReference>
<dbReference type="AlphaFoldDB" id="A0A9X4H6P5"/>
<evidence type="ECO:0000313" key="3">
    <source>
        <dbReference type="Proteomes" id="UP001154312"/>
    </source>
</evidence>
<dbReference type="Proteomes" id="UP001154312">
    <property type="component" value="Unassembled WGS sequence"/>
</dbReference>
<organism evidence="2 3">
    <name type="scientific">Pelotomaculum isophthalicicum JI</name>
    <dbReference type="NCBI Taxonomy" id="947010"/>
    <lineage>
        <taxon>Bacteria</taxon>
        <taxon>Bacillati</taxon>
        <taxon>Bacillota</taxon>
        <taxon>Clostridia</taxon>
        <taxon>Eubacteriales</taxon>
        <taxon>Desulfotomaculaceae</taxon>
        <taxon>Pelotomaculum</taxon>
    </lineage>
</organism>
<keyword evidence="3" id="KW-1185">Reference proteome</keyword>
<reference evidence="2" key="1">
    <citation type="submission" date="2022-02" db="EMBL/GenBank/DDBJ databases">
        <authorList>
            <person name="Leng L."/>
        </authorList>
    </citation>
    <scope>NUCLEOTIDE SEQUENCE</scope>
    <source>
        <strain evidence="2">JI</strain>
    </source>
</reference>